<dbReference type="KEGG" id="phu:Phum_PHUM357570"/>
<dbReference type="InParanoid" id="E0VPD9"/>
<dbReference type="InterPro" id="IPR014445">
    <property type="entry name" value="Gln-dep_NAD_synthase"/>
</dbReference>
<organism>
    <name type="scientific">Pediculus humanus subsp. corporis</name>
    <name type="common">Body louse</name>
    <dbReference type="NCBI Taxonomy" id="121224"/>
    <lineage>
        <taxon>Eukaryota</taxon>
        <taxon>Metazoa</taxon>
        <taxon>Ecdysozoa</taxon>
        <taxon>Arthropoda</taxon>
        <taxon>Hexapoda</taxon>
        <taxon>Insecta</taxon>
        <taxon>Pterygota</taxon>
        <taxon>Neoptera</taxon>
        <taxon>Paraneoptera</taxon>
        <taxon>Psocodea</taxon>
        <taxon>Troctomorpha</taxon>
        <taxon>Phthiraptera</taxon>
        <taxon>Anoplura</taxon>
        <taxon>Pediculidae</taxon>
        <taxon>Pediculus</taxon>
    </lineage>
</organism>
<dbReference type="PIRSF" id="PIRSF006630">
    <property type="entry name" value="NADS_GAT"/>
    <property type="match status" value="1"/>
</dbReference>
<dbReference type="GO" id="GO:0009435">
    <property type="term" value="P:NAD+ biosynthetic process"/>
    <property type="evidence" value="ECO:0007669"/>
    <property type="project" value="UniProtKB-UniRule"/>
</dbReference>
<dbReference type="Gene3D" id="3.60.110.10">
    <property type="entry name" value="Carbon-nitrogen hydrolase"/>
    <property type="match status" value="1"/>
</dbReference>
<dbReference type="PANTHER" id="PTHR23090">
    <property type="entry name" value="NH 3 /GLUTAMINE-DEPENDENT NAD + SYNTHETASE"/>
    <property type="match status" value="1"/>
</dbReference>
<dbReference type="AlphaFoldDB" id="E0VPD9"/>
<dbReference type="GO" id="GO:0005524">
    <property type="term" value="F:ATP binding"/>
    <property type="evidence" value="ECO:0007669"/>
    <property type="project" value="UniProtKB-UniRule"/>
</dbReference>
<dbReference type="InterPro" id="IPR003010">
    <property type="entry name" value="C-N_Hydrolase"/>
</dbReference>
<dbReference type="UniPathway" id="UPA00253">
    <property type="reaction ID" value="UER00334"/>
</dbReference>
<dbReference type="Proteomes" id="UP000009046">
    <property type="component" value="Unassembled WGS sequence"/>
</dbReference>
<protein>
    <recommendedName>
        <fullName evidence="4 11">Glutamine-dependent NAD(+) synthetase</fullName>
        <ecNumber evidence="3 11">6.3.5.1</ecNumber>
    </recommendedName>
    <alternativeName>
        <fullName evidence="9 11">NAD(+) synthase [glutamine-hydrolyzing]</fullName>
    </alternativeName>
</protein>
<evidence type="ECO:0000256" key="3">
    <source>
        <dbReference type="ARBA" id="ARBA00012743"/>
    </source>
</evidence>
<dbReference type="FunFam" id="3.60.110.10:FF:000003">
    <property type="entry name" value="Glutamine-dependent NAD(+) synthetase"/>
    <property type="match status" value="1"/>
</dbReference>
<evidence type="ECO:0000313" key="14">
    <source>
        <dbReference type="EnsemblMetazoa" id="PHUM357570-PA"/>
    </source>
</evidence>
<dbReference type="EMBL" id="AAZO01004158">
    <property type="status" value="NOT_ANNOTATED_CDS"/>
    <property type="molecule type" value="Genomic_DNA"/>
</dbReference>
<reference evidence="14" key="3">
    <citation type="submission" date="2021-02" db="UniProtKB">
        <authorList>
            <consortium name="EnsemblMetazoa"/>
        </authorList>
    </citation>
    <scope>IDENTIFICATION</scope>
    <source>
        <strain evidence="14">USDA</strain>
    </source>
</reference>
<dbReference type="FunFam" id="3.40.50.620:FF:000036">
    <property type="entry name" value="Glutamine-dependent NAD(+) synthetase"/>
    <property type="match status" value="1"/>
</dbReference>
<comment type="pathway">
    <text evidence="1 11">Cofactor biosynthesis; NAD(+) biosynthesis; NAD(+) from deamido-NAD(+) (L-Gln route): step 1/1.</text>
</comment>
<dbReference type="Gene3D" id="3.40.50.620">
    <property type="entry name" value="HUPs"/>
    <property type="match status" value="1"/>
</dbReference>
<accession>E0VPD9</accession>
<sequence>MERKVTIAACSLNQWALDFEGNLERIIQSIQEAKEAGATYRSGPELEISGYSCQDHFYEGDTFLHSWEVLGELLKNPICKDILIDVGMPVMHKNVAYNCRVVFLNRQILLIRPKLLLCDDENYRESRWFTPWRKPQQIEDFTLPTNIRSITQQTTVPFGDAVIATKDTCIGYEICEELWNPNSSHIPLSLDGVEIIVNGSASYVSLRKTYVVVNLIKSATLKCGGCYLFSNLRGCDGERVYFNGCSCISINGEIINRSKQFTLQDVEVITATIDLEDIRAYRNAIRSRSYVSAGSRAYPRINVDFFLSSDDFFLPCYEPIEWIYHTPEEEIALGPACWLWDYLRRSKQGGFFLPLSGGVDSTSTACIVFSMCRLIVQAIQTGDEQVLSDVRKIVCDFSYTPTSSKELCGRIFHTCYMRSENSSVETRMRAEKLASEIGSYHLNISIEPAVNAVIRIFTGCTSRVPKFSLEGGSPRESLALQNIQARLRMVLSYLFAQLILWVRNRSGGLLVLGSANVDEALRGYMTKYDCSSADINPIGGISKTDLRKFLVYAKTKFSLNILDEIINATPTAELEPLKDGKLAQTDEEDMGMTYSELREFGHYRKQRFCGPYSMFCKLVPSWKDTCTPEEVASKVKHFFRCYSINRHKMTVLTPSYHAESYSPDDNRFDHRPFLYNSLWTWQFRAIDTQVSNYNKCVAGSKRVFLPLGYPSSSVPRMV</sequence>
<proteinExistence type="inferred from homology"/>
<evidence type="ECO:0000256" key="8">
    <source>
        <dbReference type="ARBA" id="ARBA00023027"/>
    </source>
</evidence>
<dbReference type="GO" id="GO:0003952">
    <property type="term" value="F:NAD+ synthase (glutamine-hydrolyzing) activity"/>
    <property type="evidence" value="ECO:0007669"/>
    <property type="project" value="UniProtKB-UniRule"/>
</dbReference>
<evidence type="ECO:0000256" key="10">
    <source>
        <dbReference type="ARBA" id="ARBA00052340"/>
    </source>
</evidence>
<dbReference type="STRING" id="121224.E0VPD9"/>
<evidence type="ECO:0000256" key="6">
    <source>
        <dbReference type="ARBA" id="ARBA00022741"/>
    </source>
</evidence>
<evidence type="ECO:0000256" key="7">
    <source>
        <dbReference type="ARBA" id="ARBA00022840"/>
    </source>
</evidence>
<dbReference type="EMBL" id="DS235363">
    <property type="protein sequence ID" value="EEB15245.1"/>
    <property type="molecule type" value="Genomic_DNA"/>
</dbReference>
<evidence type="ECO:0000256" key="2">
    <source>
        <dbReference type="ARBA" id="ARBA00007145"/>
    </source>
</evidence>
<feature type="domain" description="CN hydrolase" evidence="12">
    <location>
        <begin position="5"/>
        <end position="275"/>
    </location>
</feature>
<keyword evidence="7 11" id="KW-0067">ATP-binding</keyword>
<dbReference type="eggNOG" id="KOG2303">
    <property type="taxonomic scope" value="Eukaryota"/>
</dbReference>
<dbReference type="OrthoDB" id="2020662at2759"/>
<evidence type="ECO:0000313" key="15">
    <source>
        <dbReference type="Proteomes" id="UP000009046"/>
    </source>
</evidence>
<reference evidence="13" key="2">
    <citation type="submission" date="2007-04" db="EMBL/GenBank/DDBJ databases">
        <title>The genome of the human body louse.</title>
        <authorList>
            <consortium name="The Human Body Louse Genome Consortium"/>
            <person name="Kirkness E."/>
            <person name="Walenz B."/>
            <person name="Hass B."/>
            <person name="Bruggner R."/>
            <person name="Strausberg R."/>
        </authorList>
    </citation>
    <scope>NUCLEOTIDE SEQUENCE</scope>
    <source>
        <strain evidence="13">USDA</strain>
    </source>
</reference>
<gene>
    <name evidence="14" type="primary">8232083</name>
    <name evidence="13" type="ORF">Phum_PHUM357570</name>
</gene>
<dbReference type="Pfam" id="PF02540">
    <property type="entry name" value="NAD_synthase"/>
    <property type="match status" value="1"/>
</dbReference>
<dbReference type="OMA" id="TSQEVCN"/>
<dbReference type="PROSITE" id="PS50263">
    <property type="entry name" value="CN_HYDROLASE"/>
    <property type="match status" value="1"/>
</dbReference>
<evidence type="ECO:0000313" key="13">
    <source>
        <dbReference type="EMBL" id="EEB15245.1"/>
    </source>
</evidence>
<keyword evidence="5 11" id="KW-0436">Ligase</keyword>
<dbReference type="InterPro" id="IPR003694">
    <property type="entry name" value="NAD_synthase"/>
</dbReference>
<evidence type="ECO:0000256" key="9">
    <source>
        <dbReference type="ARBA" id="ARBA00030681"/>
    </source>
</evidence>
<dbReference type="EnsemblMetazoa" id="PHUM357570-RA">
    <property type="protein sequence ID" value="PHUM357570-PA"/>
    <property type="gene ID" value="PHUM357570"/>
</dbReference>
<dbReference type="GeneID" id="8232083"/>
<dbReference type="GO" id="GO:0004359">
    <property type="term" value="F:glutaminase activity"/>
    <property type="evidence" value="ECO:0007669"/>
    <property type="project" value="InterPro"/>
</dbReference>
<dbReference type="RefSeq" id="XP_002427983.1">
    <property type="nucleotide sequence ID" value="XM_002427938.1"/>
</dbReference>
<dbReference type="SUPFAM" id="SSF52402">
    <property type="entry name" value="Adenine nucleotide alpha hydrolases-like"/>
    <property type="match status" value="1"/>
</dbReference>
<comment type="similarity">
    <text evidence="2 11">In the C-terminal section; belongs to the NAD synthetase family.</text>
</comment>
<dbReference type="FunCoup" id="E0VPD9">
    <property type="interactions" value="1230"/>
</dbReference>
<dbReference type="CTD" id="8232083"/>
<dbReference type="PANTHER" id="PTHR23090:SF9">
    <property type="entry name" value="GLUTAMINE-DEPENDENT NAD(+) SYNTHETASE"/>
    <property type="match status" value="1"/>
</dbReference>
<dbReference type="HAMAP" id="MF_02090">
    <property type="entry name" value="NadE_glutamine_dep"/>
    <property type="match status" value="1"/>
</dbReference>
<evidence type="ECO:0000256" key="5">
    <source>
        <dbReference type="ARBA" id="ARBA00022598"/>
    </source>
</evidence>
<keyword evidence="15" id="KW-1185">Reference proteome</keyword>
<dbReference type="EC" id="6.3.5.1" evidence="3 11"/>
<reference evidence="13" key="1">
    <citation type="submission" date="2007-04" db="EMBL/GenBank/DDBJ databases">
        <title>Annotation of Pediculus humanus corporis strain USDA.</title>
        <authorList>
            <person name="Kirkness E."/>
            <person name="Hannick L."/>
            <person name="Hass B."/>
            <person name="Bruggner R."/>
            <person name="Lawson D."/>
            <person name="Bidwell S."/>
            <person name="Joardar V."/>
            <person name="Caler E."/>
            <person name="Walenz B."/>
            <person name="Inman J."/>
            <person name="Schobel S."/>
            <person name="Galinsky K."/>
            <person name="Amedeo P."/>
            <person name="Strausberg R."/>
        </authorList>
    </citation>
    <scope>NUCLEOTIDE SEQUENCE</scope>
    <source>
        <strain evidence="13">USDA</strain>
    </source>
</reference>
<evidence type="ECO:0000256" key="1">
    <source>
        <dbReference type="ARBA" id="ARBA00005188"/>
    </source>
</evidence>
<dbReference type="NCBIfam" id="TIGR00552">
    <property type="entry name" value="nadE"/>
    <property type="match status" value="1"/>
</dbReference>
<dbReference type="SUPFAM" id="SSF56317">
    <property type="entry name" value="Carbon-nitrogen hydrolase"/>
    <property type="match status" value="1"/>
</dbReference>
<dbReference type="HOGENOM" id="CLU_011884_2_0_1"/>
<dbReference type="Pfam" id="PF00795">
    <property type="entry name" value="CN_hydrolase"/>
    <property type="match status" value="1"/>
</dbReference>
<name>E0VPD9_PEDHC</name>
<dbReference type="CDD" id="cd07570">
    <property type="entry name" value="GAT_Gln-NAD-synth"/>
    <property type="match status" value="1"/>
</dbReference>
<dbReference type="InterPro" id="IPR014729">
    <property type="entry name" value="Rossmann-like_a/b/a_fold"/>
</dbReference>
<dbReference type="GO" id="GO:0005737">
    <property type="term" value="C:cytoplasm"/>
    <property type="evidence" value="ECO:0007669"/>
    <property type="project" value="InterPro"/>
</dbReference>
<comment type="catalytic activity">
    <reaction evidence="10 11">
        <text>deamido-NAD(+) + L-glutamine + ATP + H2O = L-glutamate + AMP + diphosphate + NAD(+) + H(+)</text>
        <dbReference type="Rhea" id="RHEA:24384"/>
        <dbReference type="ChEBI" id="CHEBI:15377"/>
        <dbReference type="ChEBI" id="CHEBI:15378"/>
        <dbReference type="ChEBI" id="CHEBI:29985"/>
        <dbReference type="ChEBI" id="CHEBI:30616"/>
        <dbReference type="ChEBI" id="CHEBI:33019"/>
        <dbReference type="ChEBI" id="CHEBI:57540"/>
        <dbReference type="ChEBI" id="CHEBI:58359"/>
        <dbReference type="ChEBI" id="CHEBI:58437"/>
        <dbReference type="ChEBI" id="CHEBI:456215"/>
        <dbReference type="EC" id="6.3.5.1"/>
    </reaction>
</comment>
<evidence type="ECO:0000259" key="12">
    <source>
        <dbReference type="PROSITE" id="PS50263"/>
    </source>
</evidence>
<dbReference type="InterPro" id="IPR022310">
    <property type="entry name" value="NAD/GMP_synthase"/>
</dbReference>
<dbReference type="VEuPathDB" id="VectorBase:PHUM357570"/>
<evidence type="ECO:0000256" key="4">
    <source>
        <dbReference type="ARBA" id="ARBA00017309"/>
    </source>
</evidence>
<evidence type="ECO:0000256" key="11">
    <source>
        <dbReference type="PIRNR" id="PIRNR006630"/>
    </source>
</evidence>
<keyword evidence="6 11" id="KW-0547">Nucleotide-binding</keyword>
<keyword evidence="8 11" id="KW-0520">NAD</keyword>
<dbReference type="InterPro" id="IPR036526">
    <property type="entry name" value="C-N_Hydrolase_sf"/>
</dbReference>
<dbReference type="CDD" id="cd00553">
    <property type="entry name" value="NAD_synthase"/>
    <property type="match status" value="1"/>
</dbReference>